<evidence type="ECO:0000256" key="1">
    <source>
        <dbReference type="SAM" id="MobiDB-lite"/>
    </source>
</evidence>
<evidence type="ECO:0000313" key="3">
    <source>
        <dbReference type="Proteomes" id="UP000887013"/>
    </source>
</evidence>
<feature type="region of interest" description="Disordered" evidence="1">
    <location>
        <begin position="106"/>
        <end position="135"/>
    </location>
</feature>
<feature type="compositionally biased region" description="Basic and acidic residues" evidence="1">
    <location>
        <begin position="118"/>
        <end position="131"/>
    </location>
</feature>
<dbReference type="EMBL" id="BMAW01095505">
    <property type="protein sequence ID" value="GFS70501.1"/>
    <property type="molecule type" value="Genomic_DNA"/>
</dbReference>
<protein>
    <submittedName>
        <fullName evidence="2">Uncharacterized protein</fullName>
    </submittedName>
</protein>
<proteinExistence type="predicted"/>
<sequence>MAEVSVGYRNTLCSKKCAILSSKRIDLDIGDESPDGTSEFAFTTFFGNDHNSHCSNNLISERDDDVIDKDFFNHSHVSLSRNSHNANRQPSTDSEIDNGLLELLDSSKSPKNSVPLLEKNKCKNRSDESNKMKINSNQVGGLSDILTSLCIRDENLTKIKHDNNANENTLLDSIDVPDVNIFENECRKPSDNSFKEEESLSELLSSINNQDSNNRGFGKSNLNNTQNVKKLDDIESNANFNLSDMLGSLNIENTNTSKPTMCKELLLNSEEMHTSLKDFYCTSNFARDLTLDANCSSSNDSCASSYSDAEDDSTCDSLRIKKSHLNDEINDSDSGISSFGSLKQEFSFFNSSETMDSFNLLLEQIDENKNGNVCEDRKIGIKNEAMNMCELMNTMSDEYKDNNKSKKDSSEWINGSEDCMSMMDLMKSIDFEPEILLSKSSSSSKIIINSDSCKKPLTTSFKDTDKRMESVKIDSRNVEDSVLQTKNNLFDDEGGNVGDDEEQITCIDLRACIKSTEKSSNSLSPLEMSEKQSSKCFSPIKNGRQSFDCTSPPRNFDDEKKNDLLLQMLPIYSYPVNFIESSPLKNSRVNSKQSLFSMALACKPKKNPHLGKKIASIKSELYEKFANRPLDFEKNMQQPSTEPGLHLNHCVQLSEQCIISHAGHKSFGMETSFEL</sequence>
<keyword evidence="3" id="KW-1185">Reference proteome</keyword>
<name>A0A8X6MP02_NEPPI</name>
<dbReference type="AlphaFoldDB" id="A0A8X6MP02"/>
<accession>A0A8X6MP02</accession>
<evidence type="ECO:0000313" key="2">
    <source>
        <dbReference type="EMBL" id="GFS70501.1"/>
    </source>
</evidence>
<comment type="caution">
    <text evidence="2">The sequence shown here is derived from an EMBL/GenBank/DDBJ whole genome shotgun (WGS) entry which is preliminary data.</text>
</comment>
<gene>
    <name evidence="2" type="primary">AVEN_118283_1</name>
    <name evidence="2" type="ORF">NPIL_692601</name>
</gene>
<reference evidence="2" key="1">
    <citation type="submission" date="2020-08" db="EMBL/GenBank/DDBJ databases">
        <title>Multicomponent nature underlies the extraordinary mechanical properties of spider dragline silk.</title>
        <authorList>
            <person name="Kono N."/>
            <person name="Nakamura H."/>
            <person name="Mori M."/>
            <person name="Yoshida Y."/>
            <person name="Ohtoshi R."/>
            <person name="Malay A.D."/>
            <person name="Moran D.A.P."/>
            <person name="Tomita M."/>
            <person name="Numata K."/>
            <person name="Arakawa K."/>
        </authorList>
    </citation>
    <scope>NUCLEOTIDE SEQUENCE</scope>
</reference>
<dbReference type="OrthoDB" id="6426999at2759"/>
<organism evidence="2 3">
    <name type="scientific">Nephila pilipes</name>
    <name type="common">Giant wood spider</name>
    <name type="synonym">Nephila maculata</name>
    <dbReference type="NCBI Taxonomy" id="299642"/>
    <lineage>
        <taxon>Eukaryota</taxon>
        <taxon>Metazoa</taxon>
        <taxon>Ecdysozoa</taxon>
        <taxon>Arthropoda</taxon>
        <taxon>Chelicerata</taxon>
        <taxon>Arachnida</taxon>
        <taxon>Araneae</taxon>
        <taxon>Araneomorphae</taxon>
        <taxon>Entelegynae</taxon>
        <taxon>Araneoidea</taxon>
        <taxon>Nephilidae</taxon>
        <taxon>Nephila</taxon>
    </lineage>
</organism>
<dbReference type="Proteomes" id="UP000887013">
    <property type="component" value="Unassembled WGS sequence"/>
</dbReference>